<protein>
    <recommendedName>
        <fullName evidence="3">Carboxylic ester hydrolase</fullName>
        <ecNumber evidence="3">3.1.1.-</ecNumber>
    </recommendedName>
</protein>
<evidence type="ECO:0000313" key="6">
    <source>
        <dbReference type="Proteomes" id="UP000014074"/>
    </source>
</evidence>
<organism evidence="5 6">
    <name type="scientific">Phaeoacremonium minimum (strain UCR-PA7)</name>
    <name type="common">Esca disease fungus</name>
    <name type="synonym">Togninia minima</name>
    <dbReference type="NCBI Taxonomy" id="1286976"/>
    <lineage>
        <taxon>Eukaryota</taxon>
        <taxon>Fungi</taxon>
        <taxon>Dikarya</taxon>
        <taxon>Ascomycota</taxon>
        <taxon>Pezizomycotina</taxon>
        <taxon>Sordariomycetes</taxon>
        <taxon>Sordariomycetidae</taxon>
        <taxon>Togniniales</taxon>
        <taxon>Togniniaceae</taxon>
        <taxon>Phaeoacremonium</taxon>
    </lineage>
</organism>
<dbReference type="PANTHER" id="PTHR11559">
    <property type="entry name" value="CARBOXYLESTERASE"/>
    <property type="match status" value="1"/>
</dbReference>
<dbReference type="PROSITE" id="PS00941">
    <property type="entry name" value="CARBOXYLESTERASE_B_2"/>
    <property type="match status" value="1"/>
</dbReference>
<dbReference type="InterPro" id="IPR050309">
    <property type="entry name" value="Type-B_Carboxylest/Lipase"/>
</dbReference>
<dbReference type="InterPro" id="IPR019826">
    <property type="entry name" value="Carboxylesterase_B_AS"/>
</dbReference>
<comment type="similarity">
    <text evidence="1 3">Belongs to the type-B carboxylesterase/lipase family.</text>
</comment>
<dbReference type="GO" id="GO:0016787">
    <property type="term" value="F:hydrolase activity"/>
    <property type="evidence" value="ECO:0007669"/>
    <property type="project" value="UniProtKB-KW"/>
</dbReference>
<evidence type="ECO:0000256" key="1">
    <source>
        <dbReference type="ARBA" id="ARBA00005964"/>
    </source>
</evidence>
<dbReference type="eggNOG" id="KOG4389">
    <property type="taxonomic scope" value="Eukaryota"/>
</dbReference>
<dbReference type="EC" id="3.1.1.-" evidence="3"/>
<dbReference type="EMBL" id="KB932919">
    <property type="protein sequence ID" value="EOO02447.1"/>
    <property type="molecule type" value="Genomic_DNA"/>
</dbReference>
<proteinExistence type="inferred from homology"/>
<dbReference type="ESTHER" id="togmi-r8bst9">
    <property type="family name" value="Fungal_carboxylesterase_lipase"/>
</dbReference>
<dbReference type="Gene3D" id="3.40.50.1820">
    <property type="entry name" value="alpha/beta hydrolase"/>
    <property type="match status" value="2"/>
</dbReference>
<keyword evidence="2 3" id="KW-0378">Hydrolase</keyword>
<sequence>MELPAISPWAARLETVLNPSNWQAIQWPTASPLFTVEMAPLKSLLTCSLSLFGSVYAGFARREGHASSTSCSGPLVNVKNGTYRGTHSAEYDQDFFLGMRYAQPAERFQLSEPLNSTWEGALPAKAYPPHCVGYGGDMVGYNVSEDCLFLNVIRPAGLDTTANLPVAVWIHGGGLYMGGSADKRYNLSFIVQNSVEQGTPMIGVSLNYRLSAFGFLCGSEALDAGITNNGFRDQRLALRWINENIAAFGGSPDKVTIFGESSGAESVSAQVLAYNASPWPPVLDGDFIADFAHNQLVNGKFPRIPLLIGANSDEGSAFGSGRGPNGGGVYTDEDMRYAISNIIGPQAAEQTGRTVDELINELMYVYPNIQAVGIPTLDKWPVIQAGDVVAASSGLQYRRTGALFGDLSVTSFLFIKQPLTDLLSSMHYSRRRSNIAWSNAGLPSYSFRFDVVVAGIPGFVGATHFQEVAFVFYNLNGDGYATNPFANMSAAYPALAKTISSAWINFVTVLDPNGRDGLDGPVWPVYNTTDGGGIGKEIVFDVGGSYVELDSWHAEGMNWMIENALPVFGS</sequence>
<dbReference type="RefSeq" id="XP_007912813.1">
    <property type="nucleotide sequence ID" value="XM_007914622.1"/>
</dbReference>
<evidence type="ECO:0000313" key="5">
    <source>
        <dbReference type="EMBL" id="EOO02447.1"/>
    </source>
</evidence>
<dbReference type="InterPro" id="IPR019819">
    <property type="entry name" value="Carboxylesterase_B_CS"/>
</dbReference>
<dbReference type="PROSITE" id="PS00122">
    <property type="entry name" value="CARBOXYLESTERASE_B_1"/>
    <property type="match status" value="1"/>
</dbReference>
<keyword evidence="6" id="KW-1185">Reference proteome</keyword>
<dbReference type="HOGENOM" id="CLU_006586_10_6_1"/>
<dbReference type="GeneID" id="19322257"/>
<dbReference type="KEGG" id="tmn:UCRPA7_2047"/>
<evidence type="ECO:0000256" key="3">
    <source>
        <dbReference type="RuleBase" id="RU361235"/>
    </source>
</evidence>
<evidence type="ECO:0000259" key="4">
    <source>
        <dbReference type="Pfam" id="PF00135"/>
    </source>
</evidence>
<evidence type="ECO:0000256" key="2">
    <source>
        <dbReference type="ARBA" id="ARBA00022801"/>
    </source>
</evidence>
<name>R8BST9_PHAM7</name>
<feature type="domain" description="Carboxylesterase type B" evidence="4">
    <location>
        <begin position="74"/>
        <end position="273"/>
    </location>
</feature>
<gene>
    <name evidence="5" type="ORF">UCRPA7_2047</name>
</gene>
<dbReference type="Proteomes" id="UP000014074">
    <property type="component" value="Unassembled WGS sequence"/>
</dbReference>
<dbReference type="Pfam" id="PF00135">
    <property type="entry name" value="COesterase"/>
    <property type="match status" value="1"/>
</dbReference>
<accession>R8BST9</accession>
<dbReference type="InterPro" id="IPR002018">
    <property type="entry name" value="CarbesteraseB"/>
</dbReference>
<dbReference type="InterPro" id="IPR029058">
    <property type="entry name" value="AB_hydrolase_fold"/>
</dbReference>
<dbReference type="SUPFAM" id="SSF53474">
    <property type="entry name" value="alpha/beta-Hydrolases"/>
    <property type="match status" value="1"/>
</dbReference>
<dbReference type="AlphaFoldDB" id="R8BST9"/>
<reference evidence="6" key="1">
    <citation type="journal article" date="2013" name="Genome Announc.">
        <title>Draft genome sequence of the ascomycete Phaeoacremonium aleophilum strain UCR-PA7, a causal agent of the esca disease complex in grapevines.</title>
        <authorList>
            <person name="Blanco-Ulate B."/>
            <person name="Rolshausen P."/>
            <person name="Cantu D."/>
        </authorList>
    </citation>
    <scope>NUCLEOTIDE SEQUENCE [LARGE SCALE GENOMIC DNA]</scope>
    <source>
        <strain evidence="6">UCR-PA7</strain>
    </source>
</reference>
<dbReference type="OrthoDB" id="408631at2759"/>